<dbReference type="InterPro" id="IPR045026">
    <property type="entry name" value="LIMYB"/>
</dbReference>
<organism evidence="2 3">
    <name type="scientific">Heracleum sosnowskyi</name>
    <dbReference type="NCBI Taxonomy" id="360622"/>
    <lineage>
        <taxon>Eukaryota</taxon>
        <taxon>Viridiplantae</taxon>
        <taxon>Streptophyta</taxon>
        <taxon>Embryophyta</taxon>
        <taxon>Tracheophyta</taxon>
        <taxon>Spermatophyta</taxon>
        <taxon>Magnoliopsida</taxon>
        <taxon>eudicotyledons</taxon>
        <taxon>Gunneridae</taxon>
        <taxon>Pentapetalae</taxon>
        <taxon>asterids</taxon>
        <taxon>campanulids</taxon>
        <taxon>Apiales</taxon>
        <taxon>Apiaceae</taxon>
        <taxon>Apioideae</taxon>
        <taxon>apioid superclade</taxon>
        <taxon>Tordylieae</taxon>
        <taxon>Tordyliinae</taxon>
        <taxon>Heracleum</taxon>
    </lineage>
</organism>
<dbReference type="PANTHER" id="PTHR47584">
    <property type="match status" value="1"/>
</dbReference>
<dbReference type="Pfam" id="PF12776">
    <property type="entry name" value="Myb_DNA-bind_3"/>
    <property type="match status" value="1"/>
</dbReference>
<dbReference type="PANTHER" id="PTHR47584:SF14">
    <property type="entry name" value="L10-INTERACTING MYB DOMAIN-CONTAINING PROTEIN-LIKE"/>
    <property type="match status" value="1"/>
</dbReference>
<reference evidence="2" key="1">
    <citation type="submission" date="2023-02" db="EMBL/GenBank/DDBJ databases">
        <title>Genome of toxic invasive species Heracleum sosnowskyi carries increased number of genes despite the absence of recent whole-genome duplications.</title>
        <authorList>
            <person name="Schelkunov M."/>
            <person name="Shtratnikova V."/>
            <person name="Makarenko M."/>
            <person name="Klepikova A."/>
            <person name="Omelchenko D."/>
            <person name="Novikova G."/>
            <person name="Obukhova E."/>
            <person name="Bogdanov V."/>
            <person name="Penin A."/>
            <person name="Logacheva M."/>
        </authorList>
    </citation>
    <scope>NUCLEOTIDE SEQUENCE</scope>
    <source>
        <strain evidence="2">Hsosn_3</strain>
        <tissue evidence="2">Leaf</tissue>
    </source>
</reference>
<dbReference type="InterPro" id="IPR024752">
    <property type="entry name" value="Myb/SANT-like_dom"/>
</dbReference>
<evidence type="ECO:0000313" key="2">
    <source>
        <dbReference type="EMBL" id="KAK1397201.1"/>
    </source>
</evidence>
<feature type="domain" description="Myb/SANT-like" evidence="1">
    <location>
        <begin position="12"/>
        <end position="105"/>
    </location>
</feature>
<dbReference type="AlphaFoldDB" id="A0AAD8N649"/>
<dbReference type="EMBL" id="JAUIZM010000002">
    <property type="protein sequence ID" value="KAK1397201.1"/>
    <property type="molecule type" value="Genomic_DNA"/>
</dbReference>
<keyword evidence="3" id="KW-1185">Reference proteome</keyword>
<comment type="caution">
    <text evidence="2">The sequence shown here is derived from an EMBL/GenBank/DDBJ whole genome shotgun (WGS) entry which is preliminary data.</text>
</comment>
<proteinExistence type="predicted"/>
<gene>
    <name evidence="2" type="ORF">POM88_007064</name>
</gene>
<sequence>MGAHPAHGDPIEWFEEAEKYFLEVLAERVKRDPNGAPIFKGIDWIEMDEVMFFKFVFRYGPEKLKGKYHRMCSTHTKFSELINNTGVTWTSTTGLVSADDVVWDAFFKRDKIFKTFKKKGCKNYSLLNLVFNSSTASGTFRNASSSAPQTSEEEQIIEQGYLGGGDVGESEGVGGDSGACEGSKRGRVESIVWMLRWKEFQVIGG</sequence>
<protein>
    <recommendedName>
        <fullName evidence="1">Myb/SANT-like domain-containing protein</fullName>
    </recommendedName>
</protein>
<evidence type="ECO:0000313" key="3">
    <source>
        <dbReference type="Proteomes" id="UP001237642"/>
    </source>
</evidence>
<name>A0AAD8N649_9APIA</name>
<dbReference type="Proteomes" id="UP001237642">
    <property type="component" value="Unassembled WGS sequence"/>
</dbReference>
<accession>A0AAD8N649</accession>
<reference evidence="2" key="2">
    <citation type="submission" date="2023-05" db="EMBL/GenBank/DDBJ databases">
        <authorList>
            <person name="Schelkunov M.I."/>
        </authorList>
    </citation>
    <scope>NUCLEOTIDE SEQUENCE</scope>
    <source>
        <strain evidence="2">Hsosn_3</strain>
        <tissue evidence="2">Leaf</tissue>
    </source>
</reference>
<evidence type="ECO:0000259" key="1">
    <source>
        <dbReference type="Pfam" id="PF12776"/>
    </source>
</evidence>